<feature type="region of interest" description="Disordered" evidence="1">
    <location>
        <begin position="102"/>
        <end position="123"/>
    </location>
</feature>
<dbReference type="AlphaFoldDB" id="A0A5C3P1H0"/>
<evidence type="ECO:0000313" key="3">
    <source>
        <dbReference type="Proteomes" id="UP000308197"/>
    </source>
</evidence>
<proteinExistence type="predicted"/>
<protein>
    <submittedName>
        <fullName evidence="2">Uncharacterized protein</fullName>
    </submittedName>
</protein>
<gene>
    <name evidence="2" type="ORF">K466DRAFT_12382</name>
</gene>
<reference evidence="2 3" key="1">
    <citation type="journal article" date="2019" name="Nat. Ecol. Evol.">
        <title>Megaphylogeny resolves global patterns of mushroom evolution.</title>
        <authorList>
            <person name="Varga T."/>
            <person name="Krizsan K."/>
            <person name="Foldi C."/>
            <person name="Dima B."/>
            <person name="Sanchez-Garcia M."/>
            <person name="Sanchez-Ramirez S."/>
            <person name="Szollosi G.J."/>
            <person name="Szarkandi J.G."/>
            <person name="Papp V."/>
            <person name="Albert L."/>
            <person name="Andreopoulos W."/>
            <person name="Angelini C."/>
            <person name="Antonin V."/>
            <person name="Barry K.W."/>
            <person name="Bougher N.L."/>
            <person name="Buchanan P."/>
            <person name="Buyck B."/>
            <person name="Bense V."/>
            <person name="Catcheside P."/>
            <person name="Chovatia M."/>
            <person name="Cooper J."/>
            <person name="Damon W."/>
            <person name="Desjardin D."/>
            <person name="Finy P."/>
            <person name="Geml J."/>
            <person name="Haridas S."/>
            <person name="Hughes K."/>
            <person name="Justo A."/>
            <person name="Karasinski D."/>
            <person name="Kautmanova I."/>
            <person name="Kiss B."/>
            <person name="Kocsube S."/>
            <person name="Kotiranta H."/>
            <person name="LaButti K.M."/>
            <person name="Lechner B.E."/>
            <person name="Liimatainen K."/>
            <person name="Lipzen A."/>
            <person name="Lukacs Z."/>
            <person name="Mihaltcheva S."/>
            <person name="Morgado L.N."/>
            <person name="Niskanen T."/>
            <person name="Noordeloos M.E."/>
            <person name="Ohm R.A."/>
            <person name="Ortiz-Santana B."/>
            <person name="Ovrebo C."/>
            <person name="Racz N."/>
            <person name="Riley R."/>
            <person name="Savchenko A."/>
            <person name="Shiryaev A."/>
            <person name="Soop K."/>
            <person name="Spirin V."/>
            <person name="Szebenyi C."/>
            <person name="Tomsovsky M."/>
            <person name="Tulloss R.E."/>
            <person name="Uehling J."/>
            <person name="Grigoriev I.V."/>
            <person name="Vagvolgyi C."/>
            <person name="Papp T."/>
            <person name="Martin F.M."/>
            <person name="Miettinen O."/>
            <person name="Hibbett D.S."/>
            <person name="Nagy L.G."/>
        </authorList>
    </citation>
    <scope>NUCLEOTIDE SEQUENCE [LARGE SCALE GENOMIC DNA]</scope>
    <source>
        <strain evidence="2 3">HHB13444</strain>
    </source>
</reference>
<evidence type="ECO:0000313" key="2">
    <source>
        <dbReference type="EMBL" id="TFK79553.1"/>
    </source>
</evidence>
<organism evidence="2 3">
    <name type="scientific">Polyporus arcularius HHB13444</name>
    <dbReference type="NCBI Taxonomy" id="1314778"/>
    <lineage>
        <taxon>Eukaryota</taxon>
        <taxon>Fungi</taxon>
        <taxon>Dikarya</taxon>
        <taxon>Basidiomycota</taxon>
        <taxon>Agaricomycotina</taxon>
        <taxon>Agaricomycetes</taxon>
        <taxon>Polyporales</taxon>
        <taxon>Polyporaceae</taxon>
        <taxon>Polyporus</taxon>
    </lineage>
</organism>
<name>A0A5C3P1H0_9APHY</name>
<dbReference type="InParanoid" id="A0A5C3P1H0"/>
<dbReference type="EMBL" id="ML211999">
    <property type="protein sequence ID" value="TFK79553.1"/>
    <property type="molecule type" value="Genomic_DNA"/>
</dbReference>
<accession>A0A5C3P1H0</accession>
<dbReference type="Proteomes" id="UP000308197">
    <property type="component" value="Unassembled WGS sequence"/>
</dbReference>
<sequence length="267" mass="28772">MRHGPSERTLLPPGHLACNWIARSDGTVSTRTSYESFRNATGTVCMHDGAAISAGRGSAGSADIGSSRPLPSPFLGISASYTLEDDSPPGTDAYVTTSIPSLQVPSSRHCPTDSRPARRSMSVSDGWGLWGSTPLSEYLRIDWSLLGSPRTHTDTTYTYHPPVSMHTVLTSCRRANADRSHDPAAECRRPRRHRATWAMATIEPSSLAGRKHVIQTLSLSHAGLTLCSGQCSFRYVGGVPFLSHSNALTSRRGCPCRSRPGRLPLSS</sequence>
<evidence type="ECO:0000256" key="1">
    <source>
        <dbReference type="SAM" id="MobiDB-lite"/>
    </source>
</evidence>
<keyword evidence="3" id="KW-1185">Reference proteome</keyword>